<dbReference type="RefSeq" id="YP_010840744.1">
    <property type="nucleotide sequence ID" value="NC_078986.1"/>
</dbReference>
<sequence length="464" mass="52255">MNTLGSNKLYKDNMPLKALTAVIDKKGAVRQILGVFTAKTDTDNPNVDVHYMLESLTSKDGTPSIALLNEDFCVIGTYSTSSEALASLRCNVSKVRAYTGPGIVNLPHRDEEEPTPGRSEAIMTVEKPFWLQDMWVSYFTNCPELSEHILKEELESIHNIDIDFIKAATEAFAYQGFDPKIIMIEMVKNRERYSKVHKQKILWDLTKPEEDMKVGLNTTTGVLYSNQESFSRDMSLLNVLFWVRTARFDKLLKKSRSAVVEIIEMLVAKYNIDTVSRSPGETVGPRTITLARICHSMPVVGVRLFEEGIAKFIVKPEDFPGTTPPASKSVCCPALICVIPKDVVRDEPSILCLCLWVAIKHDDTLHKRETSPTSLADLCRFFLACHNTPSVTEEAREKLCLKLKILIKTKDDKGESVIRLARDVRSLATLCRDELPLMRKDDASHQRLRAFSEVPTLLGLDQFD</sequence>
<evidence type="ECO:0000313" key="2">
    <source>
        <dbReference type="Proteomes" id="UP001156838"/>
    </source>
</evidence>
<reference evidence="1" key="1">
    <citation type="journal article" date="2019" name="Virology">
        <title>Identification of diverse arthropod associated viruses in native Australian fleas.</title>
        <authorList>
            <person name="Harvey E."/>
            <person name="Rose K."/>
            <person name="Eden J.S."/>
            <person name="Lawrence A."/>
            <person name="Doggett S.L."/>
            <person name="Holmes E.C."/>
        </authorList>
    </citation>
    <scope>NUCLEOTIDE SEQUENCE</scope>
    <source>
        <strain evidence="1">AFV19</strain>
    </source>
</reference>
<name>A0A5B8XA10_9VIRU</name>
<keyword evidence="2" id="KW-1185">Reference proteome</keyword>
<protein>
    <submittedName>
        <fullName evidence="1">S protein</fullName>
    </submittedName>
</protein>
<proteinExistence type="predicted"/>
<evidence type="ECO:0000313" key="1">
    <source>
        <dbReference type="EMBL" id="QED21535.1"/>
    </source>
</evidence>
<accession>A0A5B8XA10</accession>
<dbReference type="EMBL" id="MN167502">
    <property type="protein sequence ID" value="QED21535.1"/>
    <property type="molecule type" value="Genomic_RNA"/>
</dbReference>
<organism evidence="1 2">
    <name type="scientific">Browner virus</name>
    <dbReference type="NCBI Taxonomy" id="2600347"/>
    <lineage>
        <taxon>Viruses</taxon>
        <taxon>Riboviria</taxon>
        <taxon>Orthornavirae</taxon>
        <taxon>Negarnaviricota</taxon>
        <taxon>Polyploviricotina</taxon>
        <taxon>Bunyaviricetes</taxon>
        <taxon>Hareavirales</taxon>
        <taxon>Phenuiviridae</taxon>
        <taxon>Mobuvirus</taxon>
        <taxon>Mobuvirus stephanocirci</taxon>
    </lineage>
</organism>
<dbReference type="KEGG" id="vg:80554340"/>
<dbReference type="Proteomes" id="UP001156838">
    <property type="component" value="Genome"/>
</dbReference>
<dbReference type="GeneID" id="80554340"/>